<dbReference type="PANTHER" id="PTHR30471:SF3">
    <property type="entry name" value="UPF0758 PROTEIN YEES-RELATED"/>
    <property type="match status" value="1"/>
</dbReference>
<gene>
    <name evidence="8" type="ORF">C5L23_001100</name>
</gene>
<dbReference type="InterPro" id="IPR025657">
    <property type="entry name" value="RadC_JAB"/>
</dbReference>
<dbReference type="Pfam" id="PF04002">
    <property type="entry name" value="RadC"/>
    <property type="match status" value="1"/>
</dbReference>
<reference evidence="8 9" key="1">
    <citation type="journal article" date="2019" name="Appl. Microbiol. Biotechnol.">
        <title>Uncovering carbohydrate metabolism through a genotype-phenotype association study of 56 lactic acid bacteria genomes.</title>
        <authorList>
            <person name="Buron-Moles G."/>
            <person name="Chailyan A."/>
            <person name="Dolejs I."/>
            <person name="Forster J."/>
            <person name="Miks M.H."/>
        </authorList>
    </citation>
    <scope>NUCLEOTIDE SEQUENCE [LARGE SCALE GENOMIC DNA]</scope>
    <source>
        <strain evidence="8 9">ATCC 700006</strain>
    </source>
</reference>
<proteinExistence type="inferred from homology"/>
<evidence type="ECO:0000313" key="8">
    <source>
        <dbReference type="EMBL" id="TDG69638.1"/>
    </source>
</evidence>
<evidence type="ECO:0000256" key="5">
    <source>
        <dbReference type="ARBA" id="ARBA00022833"/>
    </source>
</evidence>
<evidence type="ECO:0000256" key="3">
    <source>
        <dbReference type="ARBA" id="ARBA00022723"/>
    </source>
</evidence>
<dbReference type="InterPro" id="IPR037518">
    <property type="entry name" value="MPN"/>
</dbReference>
<keyword evidence="6" id="KW-0482">Metalloprotease</keyword>
<dbReference type="RefSeq" id="WP_010008761.1">
    <property type="nucleotide sequence ID" value="NZ_JAGYGP010000001.1"/>
</dbReference>
<comment type="caution">
    <text evidence="8">The sequence shown here is derived from an EMBL/GenBank/DDBJ whole genome shotgun (WGS) entry which is preliminary data.</text>
</comment>
<evidence type="ECO:0000256" key="1">
    <source>
        <dbReference type="ARBA" id="ARBA00010243"/>
    </source>
</evidence>
<accession>A0A4R5NB49</accession>
<evidence type="ECO:0000256" key="4">
    <source>
        <dbReference type="ARBA" id="ARBA00022801"/>
    </source>
</evidence>
<keyword evidence="2" id="KW-0645">Protease</keyword>
<dbReference type="GO" id="GO:0006508">
    <property type="term" value="P:proteolysis"/>
    <property type="evidence" value="ECO:0007669"/>
    <property type="project" value="UniProtKB-KW"/>
</dbReference>
<dbReference type="InterPro" id="IPR020891">
    <property type="entry name" value="UPF0758_CS"/>
</dbReference>
<dbReference type="AlphaFoldDB" id="A0A4R5NB49"/>
<dbReference type="GO" id="GO:0046872">
    <property type="term" value="F:metal ion binding"/>
    <property type="evidence" value="ECO:0007669"/>
    <property type="project" value="UniProtKB-KW"/>
</dbReference>
<keyword evidence="4" id="KW-0378">Hydrolase</keyword>
<feature type="domain" description="MPN" evidence="7">
    <location>
        <begin position="87"/>
        <end position="209"/>
    </location>
</feature>
<dbReference type="PROSITE" id="PS01302">
    <property type="entry name" value="UPF0758"/>
    <property type="match status" value="1"/>
</dbReference>
<dbReference type="CDD" id="cd08071">
    <property type="entry name" value="MPN_DUF2466"/>
    <property type="match status" value="1"/>
</dbReference>
<dbReference type="GO" id="GO:0008237">
    <property type="term" value="F:metallopeptidase activity"/>
    <property type="evidence" value="ECO:0007669"/>
    <property type="project" value="UniProtKB-KW"/>
</dbReference>
<protein>
    <recommendedName>
        <fullName evidence="7">MPN domain-containing protein</fullName>
    </recommendedName>
</protein>
<keyword evidence="5" id="KW-0862">Zinc</keyword>
<comment type="similarity">
    <text evidence="1">Belongs to the UPF0758 family.</text>
</comment>
<evidence type="ECO:0000313" key="9">
    <source>
        <dbReference type="Proteomes" id="UP000295681"/>
    </source>
</evidence>
<dbReference type="EMBL" id="PUFI01000005">
    <property type="protein sequence ID" value="TDG69638.1"/>
    <property type="molecule type" value="Genomic_DNA"/>
</dbReference>
<evidence type="ECO:0000259" key="7">
    <source>
        <dbReference type="PROSITE" id="PS50249"/>
    </source>
</evidence>
<evidence type="ECO:0000256" key="2">
    <source>
        <dbReference type="ARBA" id="ARBA00022670"/>
    </source>
</evidence>
<dbReference type="STRING" id="907931.GCA_000165675_00271"/>
<evidence type="ECO:0000256" key="6">
    <source>
        <dbReference type="ARBA" id="ARBA00023049"/>
    </source>
</evidence>
<keyword evidence="3" id="KW-0479">Metal-binding</keyword>
<dbReference type="Gene3D" id="3.40.140.10">
    <property type="entry name" value="Cytidine Deaminase, domain 2"/>
    <property type="match status" value="1"/>
</dbReference>
<organism evidence="8 9">
    <name type="scientific">Leuconostoc fallax</name>
    <dbReference type="NCBI Taxonomy" id="1251"/>
    <lineage>
        <taxon>Bacteria</taxon>
        <taxon>Bacillati</taxon>
        <taxon>Bacillota</taxon>
        <taxon>Bacilli</taxon>
        <taxon>Lactobacillales</taxon>
        <taxon>Lactobacillaceae</taxon>
        <taxon>Leuconostoc</taxon>
    </lineage>
</organism>
<dbReference type="InterPro" id="IPR001405">
    <property type="entry name" value="UPF0758"/>
</dbReference>
<keyword evidence="9" id="KW-1185">Reference proteome</keyword>
<dbReference type="PANTHER" id="PTHR30471">
    <property type="entry name" value="DNA REPAIR PROTEIN RADC"/>
    <property type="match status" value="1"/>
</dbReference>
<sequence>MISESTVQSETILQQIENFYNLLRHPDTTTALNQFKHYFPSPCDLKDMSYDDIQDFISHYPNYNRALLVGIEIGKCVAKASRPKLLNARHSVEMGEFCQQQLGNLKQEQLCLAALDAQLNIINWEVVFVGTLTHVQASPREIFQRLLRTNAYGFMIVHNHPSGNLKPSKADIQFSQKLVTLGQQMDIHMFDSFIVSCDGYWSMSENQQLKIADVIPTH</sequence>
<name>A0A4R5NB49_9LACO</name>
<dbReference type="PROSITE" id="PS50249">
    <property type="entry name" value="MPN"/>
    <property type="match status" value="1"/>
</dbReference>
<dbReference type="Proteomes" id="UP000295681">
    <property type="component" value="Unassembled WGS sequence"/>
</dbReference>